<dbReference type="Proteomes" id="UP001054821">
    <property type="component" value="Chromosome 1"/>
</dbReference>
<proteinExistence type="predicted"/>
<sequence length="70" mass="7437">MLEGDAGIVGISRSPMSSLAAISSSSWSELDSEFEDDSEFQRSPGLVAKMALRSKISNVGMKTTLVQGKD</sequence>
<organism evidence="1 2">
    <name type="scientific">Prunus dulcis</name>
    <name type="common">Almond</name>
    <name type="synonym">Amygdalus dulcis</name>
    <dbReference type="NCBI Taxonomy" id="3755"/>
    <lineage>
        <taxon>Eukaryota</taxon>
        <taxon>Viridiplantae</taxon>
        <taxon>Streptophyta</taxon>
        <taxon>Embryophyta</taxon>
        <taxon>Tracheophyta</taxon>
        <taxon>Spermatophyta</taxon>
        <taxon>Magnoliopsida</taxon>
        <taxon>eudicotyledons</taxon>
        <taxon>Gunneridae</taxon>
        <taxon>Pentapetalae</taxon>
        <taxon>rosids</taxon>
        <taxon>fabids</taxon>
        <taxon>Rosales</taxon>
        <taxon>Rosaceae</taxon>
        <taxon>Amygdaloideae</taxon>
        <taxon>Amygdaleae</taxon>
        <taxon>Prunus</taxon>
    </lineage>
</organism>
<dbReference type="AlphaFoldDB" id="A0AAD4ZNP0"/>
<comment type="caution">
    <text evidence="1">The sequence shown here is derived from an EMBL/GenBank/DDBJ whole genome shotgun (WGS) entry which is preliminary data.</text>
</comment>
<accession>A0AAD4ZNP0</accession>
<dbReference type="EMBL" id="JAJFAZ020000001">
    <property type="protein sequence ID" value="KAI5351457.1"/>
    <property type="molecule type" value="Genomic_DNA"/>
</dbReference>
<gene>
    <name evidence="1" type="ORF">L3X38_004348</name>
</gene>
<name>A0AAD4ZNP0_PRUDU</name>
<reference evidence="1 2" key="1">
    <citation type="journal article" date="2022" name="G3 (Bethesda)">
        <title>Whole-genome sequence and methylome profiling of the almond [Prunus dulcis (Mill.) D.A. Webb] cultivar 'Nonpareil'.</title>
        <authorList>
            <person name="D'Amico-Willman K.M."/>
            <person name="Ouma W.Z."/>
            <person name="Meulia T."/>
            <person name="Sideli G.M."/>
            <person name="Gradziel T.M."/>
            <person name="Fresnedo-Ramirez J."/>
        </authorList>
    </citation>
    <scope>NUCLEOTIDE SEQUENCE [LARGE SCALE GENOMIC DNA]</scope>
    <source>
        <strain evidence="1">Clone GOH B32 T37-40</strain>
    </source>
</reference>
<keyword evidence="2" id="KW-1185">Reference proteome</keyword>
<evidence type="ECO:0000313" key="2">
    <source>
        <dbReference type="Proteomes" id="UP001054821"/>
    </source>
</evidence>
<evidence type="ECO:0000313" key="1">
    <source>
        <dbReference type="EMBL" id="KAI5351457.1"/>
    </source>
</evidence>
<protein>
    <submittedName>
        <fullName evidence="1">Uncharacterized protein</fullName>
    </submittedName>
</protein>